<sequence length="1192" mass="133310">MMRAPSSKTTGPLPLIPVGPMERTESLDDENDEEISRADSEALLEIAAWRPRTLGDEEDVSGVQVQVPYYIEAIDRRRRRKMCVWYVFRMTSLDTNVASDDRTWWNAKAATELSQLCRPRRRLRMFRRGPGARRYTCYAVKTLETFRQVVVKDLESETLLKSKVLATVSISEDPSQDANLGALESGQGTEQAGRQLSNPKDDAVRQVSNSTMPDDARMEPVQQLDDARGEFQQVQSAQTPISAGSGGASKVTLVLPSASSRARTLASPARLARKVAQKRGRGRAALVPPRFFQVQGSSICGVAFAHAKQGRKNMLRETLVGAVHFEGRLCEELLRVTSDGLVYCFTPYDCDSSRVQFHVVEILCTESVEELMLGRFYVWKVHTVLRVFEFCSPSEEHRQEWLDCLDAERKRLAATDGPKRRLVLNDRILISSNMPPPPPGIVEGMLESVLSLPAKPTIDDLITFQDCTSMLKAVDFVGWSHSEALAFWMNVYHCLLLHGRAILGTPKSKAEQSRFHTRVSYMIGPYALSLSEIERIMLRVPRPDPKVDFARDKAKQRARQMLGFCGMCRRSGRATTPGAAGESARNDDDDDDMDPDDRPSPRGGGGAGGVLFNRACMPMPTVKLPKFHVRQESTACLFLGRIPERLEAPKLDLKVILCLNRGHLSCPKAVPVFHASRLARELDDVAKAFVAEFAKIEETADGQPVRLTLPQFIGGIKKEFQSESQDALLKFLWPMVPRDGQGTPPPAGVPVKFMRRDEGPRPRVDFTRGAQGTLIRRSGLDQAETCIFTDAFTDESFQQNLTASTESSEFYSFFFYPYKLYFKFLTFHTGQKTSWPMTVANNMRATRLGFATGMMREMVGDELLAQPSHDVWQNATGEQFAAEPAGATVLLQNIQREFGMQEHEMNIQSLDAFFMHHRGALSLSDYLTMWRMTDDEAHANSGLEINDMGKSYLLLRTSGLTDGLKDDTKLKLDGNLSRFEEPMQLLQRLAHSETNPGSSIPEMIKQHWQDTEWQDDSWYSDEWYDDSGDIDDSKRFYPPEDHEDKVDGDTPMDDGTGLAQIKRAIFMMSNGDTYSNMHLVRGREMARIIVDPGAAAGLMGTDAMKDYVRTYLKDAGLEYSLELSHSTFSGIDGNADPGLASNAALLCDILDHRDGVLVLKVKVAHASTKAYCIRVFFADSGHDPLPVVQFGQ</sequence>
<reference evidence="3" key="1">
    <citation type="submission" date="2023-10" db="EMBL/GenBank/DDBJ databases">
        <authorList>
            <person name="Chen Y."/>
            <person name="Shah S."/>
            <person name="Dougan E. K."/>
            <person name="Thang M."/>
            <person name="Chan C."/>
        </authorList>
    </citation>
    <scope>NUCLEOTIDE SEQUENCE [LARGE SCALE GENOMIC DNA]</scope>
</reference>
<accession>A0ABN9XXY2</accession>
<feature type="region of interest" description="Disordered" evidence="1">
    <location>
        <begin position="1030"/>
        <end position="1053"/>
    </location>
</feature>
<evidence type="ECO:0000256" key="1">
    <source>
        <dbReference type="SAM" id="MobiDB-lite"/>
    </source>
</evidence>
<keyword evidence="4" id="KW-1185">Reference proteome</keyword>
<feature type="region of interest" description="Disordered" evidence="1">
    <location>
        <begin position="572"/>
        <end position="609"/>
    </location>
</feature>
<dbReference type="Pfam" id="PF04784">
    <property type="entry name" value="DUF547"/>
    <property type="match status" value="1"/>
</dbReference>
<organism evidence="3 4">
    <name type="scientific">Prorocentrum cordatum</name>
    <dbReference type="NCBI Taxonomy" id="2364126"/>
    <lineage>
        <taxon>Eukaryota</taxon>
        <taxon>Sar</taxon>
        <taxon>Alveolata</taxon>
        <taxon>Dinophyceae</taxon>
        <taxon>Prorocentrales</taxon>
        <taxon>Prorocentraceae</taxon>
        <taxon>Prorocentrum</taxon>
    </lineage>
</organism>
<gene>
    <name evidence="3" type="ORF">PCOR1329_LOCUS79613</name>
</gene>
<dbReference type="PANTHER" id="PTHR46361:SF3">
    <property type="entry name" value="ELECTRON CARRIER_ PROTEIN DISULFIDE OXIDOREDUCTASE"/>
    <property type="match status" value="1"/>
</dbReference>
<protein>
    <recommendedName>
        <fullName evidence="2">DUF547 domain-containing protein</fullName>
    </recommendedName>
</protein>
<dbReference type="CDD" id="cd00821">
    <property type="entry name" value="PH"/>
    <property type="match status" value="1"/>
</dbReference>
<evidence type="ECO:0000259" key="2">
    <source>
        <dbReference type="Pfam" id="PF04784"/>
    </source>
</evidence>
<feature type="compositionally biased region" description="Basic and acidic residues" evidence="1">
    <location>
        <begin position="1031"/>
        <end position="1048"/>
    </location>
</feature>
<feature type="compositionally biased region" description="Polar residues" evidence="1">
    <location>
        <begin position="1"/>
        <end position="10"/>
    </location>
</feature>
<feature type="domain" description="DUF547" evidence="2">
    <location>
        <begin position="478"/>
        <end position="552"/>
    </location>
</feature>
<dbReference type="InterPro" id="IPR006869">
    <property type="entry name" value="DUF547"/>
</dbReference>
<dbReference type="EMBL" id="CAUYUJ010021193">
    <property type="protein sequence ID" value="CAK0903258.1"/>
    <property type="molecule type" value="Genomic_DNA"/>
</dbReference>
<evidence type="ECO:0000313" key="4">
    <source>
        <dbReference type="Proteomes" id="UP001189429"/>
    </source>
</evidence>
<name>A0ABN9XXY2_9DINO</name>
<feature type="region of interest" description="Disordered" evidence="1">
    <location>
        <begin position="175"/>
        <end position="217"/>
    </location>
</feature>
<proteinExistence type="predicted"/>
<feature type="compositionally biased region" description="Polar residues" evidence="1">
    <location>
        <begin position="186"/>
        <end position="198"/>
    </location>
</feature>
<dbReference type="PANTHER" id="PTHR46361">
    <property type="entry name" value="ELECTRON CARRIER/ PROTEIN DISULFIDE OXIDOREDUCTASE"/>
    <property type="match status" value="1"/>
</dbReference>
<evidence type="ECO:0000313" key="3">
    <source>
        <dbReference type="EMBL" id="CAK0903258.1"/>
    </source>
</evidence>
<feature type="region of interest" description="Disordered" evidence="1">
    <location>
        <begin position="1"/>
        <end position="30"/>
    </location>
</feature>
<dbReference type="Proteomes" id="UP001189429">
    <property type="component" value="Unassembled WGS sequence"/>
</dbReference>
<comment type="caution">
    <text evidence="3">The sequence shown here is derived from an EMBL/GenBank/DDBJ whole genome shotgun (WGS) entry which is preliminary data.</text>
</comment>